<comment type="caution">
    <text evidence="1">The sequence shown here is derived from an EMBL/GenBank/DDBJ whole genome shotgun (WGS) entry which is preliminary data.</text>
</comment>
<gene>
    <name evidence="1" type="ORF">AWM68_00555</name>
</gene>
<dbReference type="Proteomes" id="UP000076567">
    <property type="component" value="Unassembled WGS sequence"/>
</dbReference>
<dbReference type="OrthoDB" id="2971618at2"/>
<evidence type="ECO:0000313" key="1">
    <source>
        <dbReference type="EMBL" id="KZE68803.1"/>
    </source>
</evidence>
<keyword evidence="2" id="KW-1185">Reference proteome</keyword>
<dbReference type="EMBL" id="LRFC01000001">
    <property type="protein sequence ID" value="KZE68803.1"/>
    <property type="molecule type" value="Genomic_DNA"/>
</dbReference>
<organism evidence="1 2">
    <name type="scientific">Fictibacillus phosphorivorans</name>
    <dbReference type="NCBI Taxonomy" id="1221500"/>
    <lineage>
        <taxon>Bacteria</taxon>
        <taxon>Bacillati</taxon>
        <taxon>Bacillota</taxon>
        <taxon>Bacilli</taxon>
        <taxon>Bacillales</taxon>
        <taxon>Fictibacillaceae</taxon>
        <taxon>Fictibacillus</taxon>
    </lineage>
</organism>
<evidence type="ECO:0000313" key="2">
    <source>
        <dbReference type="Proteomes" id="UP000076567"/>
    </source>
</evidence>
<reference evidence="2" key="1">
    <citation type="submission" date="2016-01" db="EMBL/GenBank/DDBJ databases">
        <title>Draft genome of Chromobacterium sp. F49.</title>
        <authorList>
            <person name="Hong K.W."/>
        </authorList>
    </citation>
    <scope>NUCLEOTIDE SEQUENCE [LARGE SCALE GENOMIC DNA]</scope>
    <source>
        <strain evidence="2">P7IIIA</strain>
    </source>
</reference>
<protein>
    <submittedName>
        <fullName evidence="1">Uncharacterized protein</fullName>
    </submittedName>
</protein>
<name>A0A165P2Z7_9BACL</name>
<sequence length="62" mass="6861">MAKILVDFQLSHGQEKVTQGNIMIANIQPGKSNLHEQVKKVIADQFNCPTGIISIKQIKMNA</sequence>
<dbReference type="AlphaFoldDB" id="A0A165P2Z7"/>
<proteinExistence type="predicted"/>
<accession>A0A165P2Z7</accession>
<dbReference type="RefSeq" id="WP_066236068.1">
    <property type="nucleotide sequence ID" value="NZ_LRFC01000001.1"/>
</dbReference>